<dbReference type="EMBL" id="KI965396">
    <property type="protein sequence ID" value="EUD73597.1"/>
    <property type="molecule type" value="Genomic_DNA"/>
</dbReference>
<dbReference type="InterPro" id="IPR006477">
    <property type="entry name" value="Yir_bir_cir"/>
</dbReference>
<feature type="transmembrane region" description="Helical" evidence="1">
    <location>
        <begin position="301"/>
        <end position="322"/>
    </location>
</feature>
<dbReference type="Proteomes" id="UP000030659">
    <property type="component" value="Unassembled WGS sequence"/>
</dbReference>
<keyword evidence="1" id="KW-0812">Transmembrane</keyword>
<proteinExistence type="predicted"/>
<dbReference type="NCBIfam" id="TIGR01590">
    <property type="entry name" value="yir-bir-cir_Pla"/>
    <property type="match status" value="1"/>
</dbReference>
<dbReference type="Pfam" id="PF06022">
    <property type="entry name" value="Cir_Bir_Yir"/>
    <property type="match status" value="1"/>
</dbReference>
<evidence type="ECO:0000313" key="2">
    <source>
        <dbReference type="EMBL" id="EUD73597.1"/>
    </source>
</evidence>
<evidence type="ECO:0000256" key="1">
    <source>
        <dbReference type="SAM" id="Phobius"/>
    </source>
</evidence>
<dbReference type="AlphaFoldDB" id="W7AJG3"/>
<name>W7AJG3_PLAVN</name>
<organism evidence="2 3">
    <name type="scientific">Plasmodium vinckei petteri</name>
    <dbReference type="NCBI Taxonomy" id="138298"/>
    <lineage>
        <taxon>Eukaryota</taxon>
        <taxon>Sar</taxon>
        <taxon>Alveolata</taxon>
        <taxon>Apicomplexa</taxon>
        <taxon>Aconoidasida</taxon>
        <taxon>Haemosporida</taxon>
        <taxon>Plasmodiidae</taxon>
        <taxon>Plasmodium</taxon>
        <taxon>Plasmodium (Vinckeia)</taxon>
    </lineage>
</organism>
<keyword evidence="1" id="KW-0472">Membrane</keyword>
<sequence length="350" mass="40270">MAQSRHHLKNAYYDIFTISNYFFENNNGQLIVPNKYKSVRNYCHYGNTSGKCHGYFELASSGVIHLLKTLRDKHHLEYDKLAEYAILWLNYKLNKKKNNKLTNLNHFYTNYIEKNEYYNKKINGNDGPTYKDIINKKKDLMDIKELSEFSYPFSILFYLNYVFHDESLLCTYYSGLAKDFVDQFKEFNNDSKNIEGSPYNKLLSTLSNDYKNLKNIYSKKSCNLASLPELTPQKCPVDNSVKGSGQNSLESSLEKSVNGSTQISVEKPVDNSVEISGKDSEQIIGQTLEVTSSSSSISTTLIPALSIVSIIPVFLGISYKYSLFGIDKLFQRQYLRKKLKKIKKSMKINI</sequence>
<gene>
    <name evidence="2" type="ORF">YYG_01643</name>
</gene>
<accession>W7AJG3</accession>
<protein>
    <recommendedName>
        <fullName evidence="4">CIR protein PIR protein</fullName>
    </recommendedName>
</protein>
<reference evidence="2 3" key="1">
    <citation type="submission" date="2013-02" db="EMBL/GenBank/DDBJ databases">
        <title>The Genome Sequence of Plasmodium vinckei petteri CR.</title>
        <authorList>
            <consortium name="The Broad Institute Genome Sequencing Platform"/>
            <consortium name="The Broad Institute Genome Sequencing Center for Infectious Disease"/>
            <person name="Neafsey D."/>
            <person name="Cheeseman I."/>
            <person name="Volkman S."/>
            <person name="Adams J."/>
            <person name="Walker B."/>
            <person name="Young S.K."/>
            <person name="Zeng Q."/>
            <person name="Gargeya S."/>
            <person name="Fitzgerald M."/>
            <person name="Haas B."/>
            <person name="Abouelleil A."/>
            <person name="Alvarado L."/>
            <person name="Arachchi H.M."/>
            <person name="Berlin A.M."/>
            <person name="Chapman S.B."/>
            <person name="Dewar J."/>
            <person name="Goldberg J."/>
            <person name="Griggs A."/>
            <person name="Gujja S."/>
            <person name="Hansen M."/>
            <person name="Howarth C."/>
            <person name="Imamovic A."/>
            <person name="Larimer J."/>
            <person name="McCowan C."/>
            <person name="Murphy C."/>
            <person name="Neiman D."/>
            <person name="Pearson M."/>
            <person name="Priest M."/>
            <person name="Roberts A."/>
            <person name="Saif S."/>
            <person name="Shea T."/>
            <person name="Sisk P."/>
            <person name="Sykes S."/>
            <person name="Wortman J."/>
            <person name="Nusbaum C."/>
            <person name="Birren B."/>
        </authorList>
    </citation>
    <scope>NUCLEOTIDE SEQUENCE [LARGE SCALE GENOMIC DNA]</scope>
    <source>
        <strain evidence="2 3">CR</strain>
    </source>
</reference>
<keyword evidence="1" id="KW-1133">Transmembrane helix</keyword>
<evidence type="ECO:0008006" key="4">
    <source>
        <dbReference type="Google" id="ProtNLM"/>
    </source>
</evidence>
<evidence type="ECO:0000313" key="3">
    <source>
        <dbReference type="Proteomes" id="UP000030659"/>
    </source>
</evidence>